<evidence type="ECO:0000259" key="9">
    <source>
        <dbReference type="Pfam" id="PF02811"/>
    </source>
</evidence>
<evidence type="ECO:0000256" key="5">
    <source>
        <dbReference type="ARBA" id="ARBA00022801"/>
    </source>
</evidence>
<dbReference type="Gene3D" id="3.20.20.140">
    <property type="entry name" value="Metal-dependent hydrolases"/>
    <property type="match status" value="1"/>
</dbReference>
<keyword evidence="4 8" id="KW-0028">Amino-acid biosynthesis</keyword>
<evidence type="ECO:0000313" key="10">
    <source>
        <dbReference type="EMBL" id="MFD1455113.1"/>
    </source>
</evidence>
<comment type="catalytic activity">
    <reaction evidence="7 8">
        <text>L-histidinol phosphate + H2O = L-histidinol + phosphate</text>
        <dbReference type="Rhea" id="RHEA:14465"/>
        <dbReference type="ChEBI" id="CHEBI:15377"/>
        <dbReference type="ChEBI" id="CHEBI:43474"/>
        <dbReference type="ChEBI" id="CHEBI:57699"/>
        <dbReference type="ChEBI" id="CHEBI:57980"/>
        <dbReference type="EC" id="3.1.3.15"/>
    </reaction>
</comment>
<evidence type="ECO:0000256" key="3">
    <source>
        <dbReference type="ARBA" id="ARBA00013085"/>
    </source>
</evidence>
<feature type="domain" description="PHP" evidence="9">
    <location>
        <begin position="18"/>
        <end position="219"/>
    </location>
</feature>
<dbReference type="PANTHER" id="PTHR21039">
    <property type="entry name" value="HISTIDINOL PHOSPHATASE-RELATED"/>
    <property type="match status" value="1"/>
</dbReference>
<comment type="caution">
    <text evidence="10">The sequence shown here is derived from an EMBL/GenBank/DDBJ whole genome shotgun (WGS) entry which is preliminary data.</text>
</comment>
<dbReference type="PANTHER" id="PTHR21039:SF0">
    <property type="entry name" value="HISTIDINOL-PHOSPHATASE"/>
    <property type="match status" value="1"/>
</dbReference>
<reference evidence="11" key="1">
    <citation type="journal article" date="2019" name="Int. J. Syst. Evol. Microbiol.">
        <title>The Global Catalogue of Microorganisms (GCM) 10K type strain sequencing project: providing services to taxonomists for standard genome sequencing and annotation.</title>
        <authorList>
            <consortium name="The Broad Institute Genomics Platform"/>
            <consortium name="The Broad Institute Genome Sequencing Center for Infectious Disease"/>
            <person name="Wu L."/>
            <person name="Ma J."/>
        </authorList>
    </citation>
    <scope>NUCLEOTIDE SEQUENCE [LARGE SCALE GENOMIC DNA]</scope>
    <source>
        <strain evidence="11">CCM 8979</strain>
    </source>
</reference>
<evidence type="ECO:0000256" key="1">
    <source>
        <dbReference type="ARBA" id="ARBA00004970"/>
    </source>
</evidence>
<evidence type="ECO:0000313" key="11">
    <source>
        <dbReference type="Proteomes" id="UP001597189"/>
    </source>
</evidence>
<accession>A0ABW4D5D7</accession>
<keyword evidence="5 8" id="KW-0378">Hydrolase</keyword>
<sequence>MLSKTALQDIDRRTWSGHNHTEFCPHGSGEDVEDYIQAAIVQGFKTYSITEHFPLPPAFYQHPIGSRHAVYTASFGQVELPAYLEKMARLKETYRSQLKILVGFEFDFFPEFADWTATQLAQYGAQIDDAILSVHFLPTPQGLRAIDDTAADFKNGVVAAYGSPLAVANAYLERLQAAVDWQVPNKPSRYGHIMLYRKWRNTFPARTVWADETTDRRLMKLLTTIADHNELLDCNFAGLFRPTQTEFTPTLPWVQVAQTKQIPLVFGADAHSVAAVGQGYNTYLENHFNA</sequence>
<dbReference type="InterPro" id="IPR010140">
    <property type="entry name" value="Histidinol_P_phosphatase_HisJ"/>
</dbReference>
<evidence type="ECO:0000256" key="6">
    <source>
        <dbReference type="ARBA" id="ARBA00023102"/>
    </source>
</evidence>
<keyword evidence="6 8" id="KW-0368">Histidine biosynthesis</keyword>
<dbReference type="GO" id="GO:0004401">
    <property type="term" value="F:histidinol-phosphatase activity"/>
    <property type="evidence" value="ECO:0007669"/>
    <property type="project" value="UniProtKB-EC"/>
</dbReference>
<evidence type="ECO:0000256" key="2">
    <source>
        <dbReference type="ARBA" id="ARBA00009152"/>
    </source>
</evidence>
<dbReference type="EC" id="3.1.3.15" evidence="3 8"/>
<dbReference type="Proteomes" id="UP001597189">
    <property type="component" value="Unassembled WGS sequence"/>
</dbReference>
<evidence type="ECO:0000256" key="7">
    <source>
        <dbReference type="ARBA" id="ARBA00049158"/>
    </source>
</evidence>
<gene>
    <name evidence="10" type="primary">hisJ</name>
    <name evidence="10" type="ORF">ACFQ44_05335</name>
</gene>
<dbReference type="CDD" id="cd12110">
    <property type="entry name" value="PHP_HisPPase_Hisj_like"/>
    <property type="match status" value="1"/>
</dbReference>
<evidence type="ECO:0000256" key="4">
    <source>
        <dbReference type="ARBA" id="ARBA00022605"/>
    </source>
</evidence>
<protein>
    <recommendedName>
        <fullName evidence="3 8">Histidinol-phosphatase</fullName>
        <shortName evidence="8">HolPase</shortName>
        <ecNumber evidence="3 8">3.1.3.15</ecNumber>
    </recommendedName>
</protein>
<dbReference type="Pfam" id="PF02811">
    <property type="entry name" value="PHP"/>
    <property type="match status" value="1"/>
</dbReference>
<dbReference type="EMBL" id="JBHTOD010000003">
    <property type="protein sequence ID" value="MFD1455113.1"/>
    <property type="molecule type" value="Genomic_DNA"/>
</dbReference>
<dbReference type="NCBIfam" id="NF005996">
    <property type="entry name" value="PRK08123.1"/>
    <property type="match status" value="1"/>
</dbReference>
<organism evidence="10 11">
    <name type="scientific">Levilactobacillus lanxiensis</name>
    <dbReference type="NCBI Taxonomy" id="2799568"/>
    <lineage>
        <taxon>Bacteria</taxon>
        <taxon>Bacillati</taxon>
        <taxon>Bacillota</taxon>
        <taxon>Bacilli</taxon>
        <taxon>Lactobacillales</taxon>
        <taxon>Lactobacillaceae</taxon>
        <taxon>Levilactobacillus</taxon>
    </lineage>
</organism>
<dbReference type="SUPFAM" id="SSF89550">
    <property type="entry name" value="PHP domain-like"/>
    <property type="match status" value="1"/>
</dbReference>
<evidence type="ECO:0000256" key="8">
    <source>
        <dbReference type="RuleBase" id="RU366003"/>
    </source>
</evidence>
<proteinExistence type="inferred from homology"/>
<comment type="similarity">
    <text evidence="2 8">Belongs to the PHP hydrolase family. HisK subfamily.</text>
</comment>
<comment type="pathway">
    <text evidence="1 8">Amino-acid biosynthesis; L-histidine biosynthesis; L-histidine from 5-phospho-alpha-D-ribose 1-diphosphate: step 8/9.</text>
</comment>
<dbReference type="InterPro" id="IPR004013">
    <property type="entry name" value="PHP_dom"/>
</dbReference>
<dbReference type="InterPro" id="IPR016195">
    <property type="entry name" value="Pol/histidinol_Pase-like"/>
</dbReference>
<keyword evidence="11" id="KW-1185">Reference proteome</keyword>
<dbReference type="NCBIfam" id="TIGR01856">
    <property type="entry name" value="hisJ_fam"/>
    <property type="match status" value="1"/>
</dbReference>
<name>A0ABW4D5D7_9LACO</name>
<dbReference type="RefSeq" id="WP_203643810.1">
    <property type="nucleotide sequence ID" value="NZ_BOLN01000003.1"/>
</dbReference>